<feature type="domain" description="Homeobox" evidence="8">
    <location>
        <begin position="195"/>
        <end position="245"/>
    </location>
</feature>
<evidence type="ECO:0000313" key="10">
    <source>
        <dbReference type="Proteomes" id="UP000320333"/>
    </source>
</evidence>
<keyword evidence="4 5" id="KW-0539">Nucleus</keyword>
<keyword evidence="2 5" id="KW-0238">DNA-binding</keyword>
<dbReference type="GO" id="GO:0005634">
    <property type="term" value="C:nucleus"/>
    <property type="evidence" value="ECO:0007669"/>
    <property type="project" value="UniProtKB-SubCell"/>
</dbReference>
<comment type="caution">
    <text evidence="9">The sequence shown here is derived from an EMBL/GenBank/DDBJ whole genome shotgun (WGS) entry which is preliminary data.</text>
</comment>
<dbReference type="GO" id="GO:0030154">
    <property type="term" value="P:cell differentiation"/>
    <property type="evidence" value="ECO:0007669"/>
    <property type="project" value="TreeGrafter"/>
</dbReference>
<evidence type="ECO:0000313" key="9">
    <source>
        <dbReference type="EMBL" id="TPX72047.1"/>
    </source>
</evidence>
<dbReference type="InterPro" id="IPR017970">
    <property type="entry name" value="Homeobox_CS"/>
</dbReference>
<dbReference type="GO" id="GO:0000978">
    <property type="term" value="F:RNA polymerase II cis-regulatory region sequence-specific DNA binding"/>
    <property type="evidence" value="ECO:0007669"/>
    <property type="project" value="TreeGrafter"/>
</dbReference>
<dbReference type="PANTHER" id="PTHR24324">
    <property type="entry name" value="HOMEOBOX PROTEIN HHEX"/>
    <property type="match status" value="1"/>
</dbReference>
<dbReference type="GO" id="GO:0000981">
    <property type="term" value="F:DNA-binding transcription factor activity, RNA polymerase II-specific"/>
    <property type="evidence" value="ECO:0007669"/>
    <property type="project" value="InterPro"/>
</dbReference>
<feature type="region of interest" description="Disordered" evidence="7">
    <location>
        <begin position="129"/>
        <end position="154"/>
    </location>
</feature>
<evidence type="ECO:0000256" key="5">
    <source>
        <dbReference type="PROSITE-ProRule" id="PRU00108"/>
    </source>
</evidence>
<comment type="subcellular location">
    <subcellularLocation>
        <location evidence="1 5 6">Nucleus</location>
    </subcellularLocation>
</comment>
<dbReference type="SMART" id="SM00389">
    <property type="entry name" value="HOX"/>
    <property type="match status" value="1"/>
</dbReference>
<feature type="compositionally biased region" description="Polar residues" evidence="7">
    <location>
        <begin position="1"/>
        <end position="23"/>
    </location>
</feature>
<dbReference type="SUPFAM" id="SSF46689">
    <property type="entry name" value="Homeodomain-like"/>
    <property type="match status" value="1"/>
</dbReference>
<dbReference type="OrthoDB" id="6159439at2759"/>
<evidence type="ECO:0000259" key="8">
    <source>
        <dbReference type="PROSITE" id="PS50071"/>
    </source>
</evidence>
<dbReference type="InterPro" id="IPR001356">
    <property type="entry name" value="HD"/>
</dbReference>
<evidence type="ECO:0000256" key="7">
    <source>
        <dbReference type="SAM" id="MobiDB-lite"/>
    </source>
</evidence>
<dbReference type="PROSITE" id="PS00027">
    <property type="entry name" value="HOMEOBOX_1"/>
    <property type="match status" value="1"/>
</dbReference>
<dbReference type="InterPro" id="IPR051000">
    <property type="entry name" value="Homeobox_DNA-bind_prot"/>
</dbReference>
<keyword evidence="3 5" id="KW-0371">Homeobox</keyword>
<evidence type="ECO:0000256" key="1">
    <source>
        <dbReference type="ARBA" id="ARBA00004123"/>
    </source>
</evidence>
<dbReference type="Pfam" id="PF00046">
    <property type="entry name" value="Homeodomain"/>
    <property type="match status" value="1"/>
</dbReference>
<feature type="DNA-binding region" description="Homeobox" evidence="5">
    <location>
        <begin position="197"/>
        <end position="246"/>
    </location>
</feature>
<dbReference type="PANTHER" id="PTHR24324:SF5">
    <property type="entry name" value="HEMATOPOIETICALLY-EXPRESSED HOMEOBOX PROTEIN HHEX"/>
    <property type="match status" value="1"/>
</dbReference>
<name>A0A507F8V9_9FUNG</name>
<organism evidence="9 10">
    <name type="scientific">Chytriomyces confervae</name>
    <dbReference type="NCBI Taxonomy" id="246404"/>
    <lineage>
        <taxon>Eukaryota</taxon>
        <taxon>Fungi</taxon>
        <taxon>Fungi incertae sedis</taxon>
        <taxon>Chytridiomycota</taxon>
        <taxon>Chytridiomycota incertae sedis</taxon>
        <taxon>Chytridiomycetes</taxon>
        <taxon>Chytridiales</taxon>
        <taxon>Chytriomycetaceae</taxon>
        <taxon>Chytriomyces</taxon>
    </lineage>
</organism>
<accession>A0A507F8V9</accession>
<dbReference type="PROSITE" id="PS50071">
    <property type="entry name" value="HOMEOBOX_2"/>
    <property type="match status" value="1"/>
</dbReference>
<keyword evidence="10" id="KW-1185">Reference proteome</keyword>
<proteinExistence type="predicted"/>
<dbReference type="EMBL" id="QEAP01000233">
    <property type="protein sequence ID" value="TPX72047.1"/>
    <property type="molecule type" value="Genomic_DNA"/>
</dbReference>
<dbReference type="CDD" id="cd00086">
    <property type="entry name" value="homeodomain"/>
    <property type="match status" value="1"/>
</dbReference>
<gene>
    <name evidence="9" type="ORF">CcCBS67573_g05953</name>
</gene>
<evidence type="ECO:0000256" key="3">
    <source>
        <dbReference type="ARBA" id="ARBA00023155"/>
    </source>
</evidence>
<reference evidence="9 10" key="1">
    <citation type="journal article" date="2019" name="Sci. Rep.">
        <title>Comparative genomics of chytrid fungi reveal insights into the obligate biotrophic and pathogenic lifestyle of Synchytrium endobioticum.</title>
        <authorList>
            <person name="van de Vossenberg B.T.L.H."/>
            <person name="Warris S."/>
            <person name="Nguyen H.D.T."/>
            <person name="van Gent-Pelzer M.P.E."/>
            <person name="Joly D.L."/>
            <person name="van de Geest H.C."/>
            <person name="Bonants P.J.M."/>
            <person name="Smith D.S."/>
            <person name="Levesque C.A."/>
            <person name="van der Lee T.A.J."/>
        </authorList>
    </citation>
    <scope>NUCLEOTIDE SEQUENCE [LARGE SCALE GENOMIC DNA]</scope>
    <source>
        <strain evidence="9 10">CBS 675.73</strain>
    </source>
</reference>
<evidence type="ECO:0000256" key="2">
    <source>
        <dbReference type="ARBA" id="ARBA00023125"/>
    </source>
</evidence>
<feature type="region of interest" description="Disordered" evidence="7">
    <location>
        <begin position="1"/>
        <end position="31"/>
    </location>
</feature>
<evidence type="ECO:0000256" key="4">
    <source>
        <dbReference type="ARBA" id="ARBA00023242"/>
    </source>
</evidence>
<dbReference type="AlphaFoldDB" id="A0A507F8V9"/>
<dbReference type="Gene3D" id="1.10.10.60">
    <property type="entry name" value="Homeodomain-like"/>
    <property type="match status" value="1"/>
</dbReference>
<evidence type="ECO:0000256" key="6">
    <source>
        <dbReference type="RuleBase" id="RU000682"/>
    </source>
</evidence>
<sequence>MTSLPASTFGSPETTTVSLNPEASPSPHMELKRTSPHFSLLPTLNMWSHRSSSSQMNAVFLPPLKMASSPLSNLLEQQQQQLQYPASVHTTTTQQQQQQQQQRMITNPQEPLYLPTFSATGFAASGSATYYHQHQHQHQPQQQQQPMPPTTTTTLHTYLHQPSTSPQPSHTTTTTTTTTHIHKILGPITANSRATKQQVKILLQLFHQNATPSGAQHDVIAQRLGMTKKAVRNWFQNQRAKMRRVSQEAAYRREVTAQYVGSCFVDGGGVSAGAALSVRIPHHPHAGQEEQQQNQEALLTPVTPMTVTPMTGTPMTPLQVRRNVMSLENLI</sequence>
<dbReference type="InterPro" id="IPR009057">
    <property type="entry name" value="Homeodomain-like_sf"/>
</dbReference>
<dbReference type="Proteomes" id="UP000320333">
    <property type="component" value="Unassembled WGS sequence"/>
</dbReference>
<protein>
    <recommendedName>
        <fullName evidence="8">Homeobox domain-containing protein</fullName>
    </recommendedName>
</protein>